<feature type="domain" description="Ammonium transporter AmtB-like" evidence="9">
    <location>
        <begin position="2"/>
        <end position="158"/>
    </location>
</feature>
<feature type="transmembrane region" description="Helical" evidence="8">
    <location>
        <begin position="67"/>
        <end position="90"/>
    </location>
</feature>
<evidence type="ECO:0000256" key="7">
    <source>
        <dbReference type="ARBA" id="ARBA00023177"/>
    </source>
</evidence>
<dbReference type="PANTHER" id="PTHR43029">
    <property type="entry name" value="AMMONIUM TRANSPORTER MEP2"/>
    <property type="match status" value="1"/>
</dbReference>
<dbReference type="Gene3D" id="1.10.3430.10">
    <property type="entry name" value="Ammonium transporter AmtB like domains"/>
    <property type="match status" value="1"/>
</dbReference>
<keyword evidence="3" id="KW-0813">Transport</keyword>
<accession>A0A645EP83</accession>
<gene>
    <name evidence="10" type="primary">nrgA_15</name>
    <name evidence="10" type="ORF">SDC9_150305</name>
</gene>
<dbReference type="AlphaFoldDB" id="A0A645EP83"/>
<evidence type="ECO:0000313" key="10">
    <source>
        <dbReference type="EMBL" id="MPN03082.1"/>
    </source>
</evidence>
<feature type="transmembrane region" description="Helical" evidence="8">
    <location>
        <begin position="110"/>
        <end position="131"/>
    </location>
</feature>
<dbReference type="GO" id="GO:0008519">
    <property type="term" value="F:ammonium channel activity"/>
    <property type="evidence" value="ECO:0007669"/>
    <property type="project" value="InterPro"/>
</dbReference>
<evidence type="ECO:0000256" key="2">
    <source>
        <dbReference type="ARBA" id="ARBA00005887"/>
    </source>
</evidence>
<protein>
    <submittedName>
        <fullName evidence="10">Ammonium transporter</fullName>
    </submittedName>
</protein>
<keyword evidence="7" id="KW-0924">Ammonia transport</keyword>
<dbReference type="EMBL" id="VSSQ01049018">
    <property type="protein sequence ID" value="MPN03082.1"/>
    <property type="molecule type" value="Genomic_DNA"/>
</dbReference>
<proteinExistence type="inferred from homology"/>
<reference evidence="10" key="1">
    <citation type="submission" date="2019-08" db="EMBL/GenBank/DDBJ databases">
        <authorList>
            <person name="Kucharzyk K."/>
            <person name="Murdoch R.W."/>
            <person name="Higgins S."/>
            <person name="Loffler F."/>
        </authorList>
    </citation>
    <scope>NUCLEOTIDE SEQUENCE</scope>
</reference>
<dbReference type="PANTHER" id="PTHR43029:SF10">
    <property type="entry name" value="AMMONIUM TRANSPORTER MEP2"/>
    <property type="match status" value="1"/>
</dbReference>
<dbReference type="SUPFAM" id="SSF111352">
    <property type="entry name" value="Ammonium transporter"/>
    <property type="match status" value="1"/>
</dbReference>
<sequence>MQYFSVGRIGILGMIAGAVAGLVAITPAAGYVGPSEAIVIGAVGSILCYRGVLFMRKKSGLDDALDVFGVHGIGGIWGAIATGIFAVPAMVESGYEGLIYGNADLFIGEIVAVIITIVFCFAVSYAVIWLLSKIIDVRMVEDEEVIGADIVEHGEPAYTR</sequence>
<organism evidence="10">
    <name type="scientific">bioreactor metagenome</name>
    <dbReference type="NCBI Taxonomy" id="1076179"/>
    <lineage>
        <taxon>unclassified sequences</taxon>
        <taxon>metagenomes</taxon>
        <taxon>ecological metagenomes</taxon>
    </lineage>
</organism>
<keyword evidence="6 8" id="KW-0472">Membrane</keyword>
<name>A0A645EP83_9ZZZZ</name>
<evidence type="ECO:0000256" key="5">
    <source>
        <dbReference type="ARBA" id="ARBA00022989"/>
    </source>
</evidence>
<comment type="similarity">
    <text evidence="2">Belongs to the ammonia transporter channel (TC 1.A.11.2) family.</text>
</comment>
<evidence type="ECO:0000256" key="1">
    <source>
        <dbReference type="ARBA" id="ARBA00004141"/>
    </source>
</evidence>
<dbReference type="InterPro" id="IPR001905">
    <property type="entry name" value="Ammonium_transpt"/>
</dbReference>
<keyword evidence="5 8" id="KW-1133">Transmembrane helix</keyword>
<evidence type="ECO:0000256" key="3">
    <source>
        <dbReference type="ARBA" id="ARBA00022448"/>
    </source>
</evidence>
<keyword evidence="4 8" id="KW-0812">Transmembrane</keyword>
<comment type="caution">
    <text evidence="10">The sequence shown here is derived from an EMBL/GenBank/DDBJ whole genome shotgun (WGS) entry which is preliminary data.</text>
</comment>
<dbReference type="InterPro" id="IPR029020">
    <property type="entry name" value="Ammonium/urea_transptr"/>
</dbReference>
<evidence type="ECO:0000256" key="6">
    <source>
        <dbReference type="ARBA" id="ARBA00023136"/>
    </source>
</evidence>
<evidence type="ECO:0000259" key="9">
    <source>
        <dbReference type="Pfam" id="PF00909"/>
    </source>
</evidence>
<feature type="transmembrane region" description="Helical" evidence="8">
    <location>
        <begin position="37"/>
        <end position="55"/>
    </location>
</feature>
<feature type="transmembrane region" description="Helical" evidence="8">
    <location>
        <begin position="12"/>
        <end position="31"/>
    </location>
</feature>
<dbReference type="GO" id="GO:0005886">
    <property type="term" value="C:plasma membrane"/>
    <property type="evidence" value="ECO:0007669"/>
    <property type="project" value="TreeGrafter"/>
</dbReference>
<dbReference type="InterPro" id="IPR024041">
    <property type="entry name" value="NH4_transpt_AmtB-like_dom"/>
</dbReference>
<evidence type="ECO:0000256" key="4">
    <source>
        <dbReference type="ARBA" id="ARBA00022692"/>
    </source>
</evidence>
<dbReference type="Pfam" id="PF00909">
    <property type="entry name" value="Ammonium_transp"/>
    <property type="match status" value="1"/>
</dbReference>
<evidence type="ECO:0000256" key="8">
    <source>
        <dbReference type="SAM" id="Phobius"/>
    </source>
</evidence>
<comment type="subcellular location">
    <subcellularLocation>
        <location evidence="1">Membrane</location>
        <topology evidence="1">Multi-pass membrane protein</topology>
    </subcellularLocation>
</comment>